<name>A0ABU9L7D1_9XANT</name>
<dbReference type="SUPFAM" id="SSF52540">
    <property type="entry name" value="P-loop containing nucleoside triphosphate hydrolases"/>
    <property type="match status" value="1"/>
</dbReference>
<dbReference type="InterPro" id="IPR007111">
    <property type="entry name" value="NACHT_NTPase"/>
</dbReference>
<organism evidence="2 3">
    <name type="scientific">Xanthomonas protegens</name>
    <dbReference type="NCBI Taxonomy" id="3380705"/>
    <lineage>
        <taxon>Bacteria</taxon>
        <taxon>Pseudomonadati</taxon>
        <taxon>Pseudomonadota</taxon>
        <taxon>Gammaproteobacteria</taxon>
        <taxon>Lysobacterales</taxon>
        <taxon>Lysobacteraceae</taxon>
        <taxon>Xanthomonas</taxon>
    </lineage>
</organism>
<dbReference type="Proteomes" id="UP001486626">
    <property type="component" value="Unassembled WGS sequence"/>
</dbReference>
<comment type="caution">
    <text evidence="2">The sequence shown here is derived from an EMBL/GenBank/DDBJ whole genome shotgun (WGS) entry which is preliminary data.</text>
</comment>
<keyword evidence="3" id="KW-1185">Reference proteome</keyword>
<evidence type="ECO:0000259" key="1">
    <source>
        <dbReference type="PROSITE" id="PS50837"/>
    </source>
</evidence>
<dbReference type="PROSITE" id="PS50837">
    <property type="entry name" value="NACHT"/>
    <property type="match status" value="1"/>
</dbReference>
<sequence length="578" mass="65455">MDYKEEIFKAVLSGATKAALDQIIGRLRKKSSNHNFDAELIRSRLELNAAGLLKVKTLLAPENLTPLGKFYCAPRVTGDLSRGRPESVDHFKEDHVLIEGIAGQGKSMLLRMLCANAILNEGKIGVFIELRRAERSKPLATILMEALRDFGLPGNGESLKELSVKKDLIVFLDGFDELDQKNSEKVDRDLHYLVSTYPFVRVFLTSRPHTGMSKSSYLHNCRIEKLDRSDVHRLVRKLCPNDSSSQELIKALDFHKGNALSLLETPLLVTLLVAQYAQTQRLPEQLAEFYDNIFPVLFERHDSFKTPFIRPRRLGLTTHLYRKIFQRFCFASLLSVKLDSETSLRISEWAMKLCDVHGEAGFFLDDIATTSSLINEEAGEWAFIHNSIQEFYAASFLLSCGDEELADYGEKVRNLESGSSVDQVFRFAEEINSVRFLEFLQLPFLKTLVAPIDSNQVINDDQVINWLSARDLVVTWDKNRVNGGAHFTIHMDARDGGVIRLFAPNQSIGAVHAAISLGKRDCVEQLIKVPGVRSRLLSLVSERIEERLVKLNECSEKVKRNREEKKKSEQFLDSLLAN</sequence>
<dbReference type="PANTHER" id="PTHR46844:SF1">
    <property type="entry name" value="SLR5058 PROTEIN"/>
    <property type="match status" value="1"/>
</dbReference>
<feature type="domain" description="NACHT" evidence="1">
    <location>
        <begin position="94"/>
        <end position="208"/>
    </location>
</feature>
<evidence type="ECO:0000313" key="2">
    <source>
        <dbReference type="EMBL" id="MEL4890583.1"/>
    </source>
</evidence>
<gene>
    <name evidence="2" type="ORF">PIQ37_04065</name>
</gene>
<reference evidence="2 3" key="1">
    <citation type="journal article" date="2024" name="FEMS Microbiol. Lett.">
        <title>Xanthomonas protegens sp. nov., a novel rice seed-associated bacterium, provides in vivo protection against X. oryzae pv. oryzae, the bacterial leaf blight pathogen.</title>
        <authorList>
            <person name="Rana R."/>
            <person name="Sharma A."/>
            <person name="Madhavan V.N."/>
            <person name="Korpole S."/>
            <person name="Sonti R.V."/>
            <person name="Patel H.K."/>
            <person name="Patil P.B."/>
        </authorList>
    </citation>
    <scope>NUCLEOTIDE SEQUENCE [LARGE SCALE GENOMIC DNA]</scope>
    <source>
        <strain evidence="2 3">PPL118</strain>
    </source>
</reference>
<accession>A0ABU9L7D1</accession>
<dbReference type="Gene3D" id="3.40.50.300">
    <property type="entry name" value="P-loop containing nucleotide triphosphate hydrolases"/>
    <property type="match status" value="1"/>
</dbReference>
<dbReference type="Pfam" id="PF05729">
    <property type="entry name" value="NACHT"/>
    <property type="match status" value="1"/>
</dbReference>
<dbReference type="InterPro" id="IPR027417">
    <property type="entry name" value="P-loop_NTPase"/>
</dbReference>
<dbReference type="RefSeq" id="WP_342072464.1">
    <property type="nucleotide sequence ID" value="NZ_JAQJCQ010000002.1"/>
</dbReference>
<protein>
    <submittedName>
        <fullName evidence="2">NACHT domain-containing protein</fullName>
    </submittedName>
</protein>
<proteinExistence type="predicted"/>
<dbReference type="EMBL" id="JAQJCQ010000002">
    <property type="protein sequence ID" value="MEL4890583.1"/>
    <property type="molecule type" value="Genomic_DNA"/>
</dbReference>
<evidence type="ECO:0000313" key="3">
    <source>
        <dbReference type="Proteomes" id="UP001486626"/>
    </source>
</evidence>
<dbReference type="PANTHER" id="PTHR46844">
    <property type="entry name" value="SLR5058 PROTEIN"/>
    <property type="match status" value="1"/>
</dbReference>